<dbReference type="Proteomes" id="UP000033070">
    <property type="component" value="Chromosome"/>
</dbReference>
<dbReference type="Gene3D" id="3.40.50.720">
    <property type="entry name" value="NAD(P)-binding Rossmann-like Domain"/>
    <property type="match status" value="1"/>
</dbReference>
<accession>A0A2Z6GB19</accession>
<dbReference type="SUPFAM" id="SSF51735">
    <property type="entry name" value="NAD(P)-binding Rossmann-fold domains"/>
    <property type="match status" value="1"/>
</dbReference>
<name>A0A2Z6GB19_9PROT</name>
<sequence length="219" mass="23885">MTNTQDNARSILVIGATGPTGIEICKQALAAGMKVRVLVRTPSRLPADLSSRLEVMQGDVLNSDAMIAATRGMDAVVSALGTPLQRTPVTLLSRGTQNIMQAMGQTGVSRLLCITGMGAGDSRGHGGFLYDRVILPLLLGQIYIDKDRQEQLVRASNLDWTLIRPAFLTNGVKTGQYRCIGQFEKHDRMGKISRADVAHFVVQELQRGEYLRQVANLSY</sequence>
<dbReference type="OrthoDB" id="5292533at2"/>
<dbReference type="InterPro" id="IPR036291">
    <property type="entry name" value="NAD(P)-bd_dom_sf"/>
</dbReference>
<evidence type="ECO:0000259" key="1">
    <source>
        <dbReference type="Pfam" id="PF13460"/>
    </source>
</evidence>
<gene>
    <name evidence="2" type="ORF">OYT1_ch1128</name>
</gene>
<reference evidence="2 3" key="1">
    <citation type="submission" date="2018-06" db="EMBL/GenBank/DDBJ databases">
        <title>OYT1 Genome Sequencing.</title>
        <authorList>
            <person name="Kato S."/>
            <person name="Itoh T."/>
            <person name="Ohkuma M."/>
        </authorList>
    </citation>
    <scope>NUCLEOTIDE SEQUENCE [LARGE SCALE GENOMIC DNA]</scope>
    <source>
        <strain evidence="2 3">OYT1</strain>
    </source>
</reference>
<keyword evidence="3" id="KW-1185">Reference proteome</keyword>
<dbReference type="PANTHER" id="PTHR43355">
    <property type="entry name" value="FLAVIN REDUCTASE (NADPH)"/>
    <property type="match status" value="1"/>
</dbReference>
<protein>
    <submittedName>
        <fullName evidence="2">3 beta-hydroxysteroid dehydrogenase</fullName>
    </submittedName>
</protein>
<dbReference type="CDD" id="cd05244">
    <property type="entry name" value="BVR-B_like_SDR_a"/>
    <property type="match status" value="1"/>
</dbReference>
<dbReference type="KEGG" id="fam:OYT1_ch1128"/>
<dbReference type="AlphaFoldDB" id="A0A2Z6GB19"/>
<proteinExistence type="predicted"/>
<dbReference type="EMBL" id="AP018738">
    <property type="protein sequence ID" value="BBE50688.1"/>
    <property type="molecule type" value="Genomic_DNA"/>
</dbReference>
<feature type="domain" description="NAD(P)-binding" evidence="1">
    <location>
        <begin position="15"/>
        <end position="206"/>
    </location>
</feature>
<dbReference type="InterPro" id="IPR016040">
    <property type="entry name" value="NAD(P)-bd_dom"/>
</dbReference>
<organism evidence="2 3">
    <name type="scientific">Ferriphaselus amnicola</name>
    <dbReference type="NCBI Taxonomy" id="1188319"/>
    <lineage>
        <taxon>Bacteria</taxon>
        <taxon>Pseudomonadati</taxon>
        <taxon>Pseudomonadota</taxon>
        <taxon>Betaproteobacteria</taxon>
        <taxon>Nitrosomonadales</taxon>
        <taxon>Gallionellaceae</taxon>
        <taxon>Ferriphaselus</taxon>
    </lineage>
</organism>
<dbReference type="PANTHER" id="PTHR43355:SF2">
    <property type="entry name" value="FLAVIN REDUCTASE (NADPH)"/>
    <property type="match status" value="1"/>
</dbReference>
<dbReference type="Pfam" id="PF13460">
    <property type="entry name" value="NAD_binding_10"/>
    <property type="match status" value="1"/>
</dbReference>
<evidence type="ECO:0000313" key="3">
    <source>
        <dbReference type="Proteomes" id="UP000033070"/>
    </source>
</evidence>
<dbReference type="GO" id="GO:0004074">
    <property type="term" value="F:biliverdin reductase [NAD(P)H] activity"/>
    <property type="evidence" value="ECO:0007669"/>
    <property type="project" value="TreeGrafter"/>
</dbReference>
<dbReference type="RefSeq" id="WP_062627676.1">
    <property type="nucleotide sequence ID" value="NZ_AP018738.1"/>
</dbReference>
<dbReference type="GO" id="GO:0042602">
    <property type="term" value="F:riboflavin reductase (NADPH) activity"/>
    <property type="evidence" value="ECO:0007669"/>
    <property type="project" value="TreeGrafter"/>
</dbReference>
<evidence type="ECO:0000313" key="2">
    <source>
        <dbReference type="EMBL" id="BBE50688.1"/>
    </source>
</evidence>
<dbReference type="InterPro" id="IPR051606">
    <property type="entry name" value="Polyketide_Oxido-like"/>
</dbReference>
<dbReference type="STRING" id="1188319.OYT1_02577"/>